<keyword evidence="4 7" id="KW-0812">Transmembrane</keyword>
<protein>
    <recommendedName>
        <fullName evidence="10">Alkanesulfonates transport system permease protein</fullName>
    </recommendedName>
</protein>
<keyword evidence="9" id="KW-1185">Reference proteome</keyword>
<evidence type="ECO:0000256" key="6">
    <source>
        <dbReference type="ARBA" id="ARBA00023136"/>
    </source>
</evidence>
<feature type="transmembrane region" description="Helical" evidence="7">
    <location>
        <begin position="102"/>
        <end position="122"/>
    </location>
</feature>
<reference evidence="8 9" key="1">
    <citation type="submission" date="2018-11" db="EMBL/GenBank/DDBJ databases">
        <authorList>
            <person name="Mardanov A.V."/>
            <person name="Ravin N.V."/>
            <person name="Dedysh S.N."/>
        </authorList>
    </citation>
    <scope>NUCLEOTIDE SEQUENCE [LARGE SCALE GENOMIC DNA]</scope>
    <source>
        <strain evidence="8 9">AF10</strain>
    </source>
</reference>
<evidence type="ECO:0000256" key="3">
    <source>
        <dbReference type="ARBA" id="ARBA00022475"/>
    </source>
</evidence>
<keyword evidence="5 7" id="KW-1133">Transmembrane helix</keyword>
<evidence type="ECO:0008006" key="10">
    <source>
        <dbReference type="Google" id="ProtNLM"/>
    </source>
</evidence>
<dbReference type="PANTHER" id="PTHR30151">
    <property type="entry name" value="ALKANE SULFONATE ABC TRANSPORTER-RELATED, MEMBRANE SUBUNIT"/>
    <property type="match status" value="1"/>
</dbReference>
<keyword evidence="3" id="KW-1003">Cell membrane</keyword>
<feature type="transmembrane region" description="Helical" evidence="7">
    <location>
        <begin position="14"/>
        <end position="31"/>
    </location>
</feature>
<dbReference type="Proteomes" id="UP000289437">
    <property type="component" value="Unassembled WGS sequence"/>
</dbReference>
<organism evidence="8 9">
    <name type="scientific">Granulicella sibirica</name>
    <dbReference type="NCBI Taxonomy" id="2479048"/>
    <lineage>
        <taxon>Bacteria</taxon>
        <taxon>Pseudomonadati</taxon>
        <taxon>Acidobacteriota</taxon>
        <taxon>Terriglobia</taxon>
        <taxon>Terriglobales</taxon>
        <taxon>Acidobacteriaceae</taxon>
        <taxon>Granulicella</taxon>
    </lineage>
</organism>
<dbReference type="SUPFAM" id="SSF161098">
    <property type="entry name" value="MetI-like"/>
    <property type="match status" value="1"/>
</dbReference>
<dbReference type="EMBL" id="RDSM01000001">
    <property type="protein sequence ID" value="RXH58278.1"/>
    <property type="molecule type" value="Genomic_DNA"/>
</dbReference>
<dbReference type="AlphaFoldDB" id="A0A4Q0T818"/>
<keyword evidence="2" id="KW-0813">Transport</keyword>
<evidence type="ECO:0000256" key="5">
    <source>
        <dbReference type="ARBA" id="ARBA00022989"/>
    </source>
</evidence>
<comment type="caution">
    <text evidence="8">The sequence shown here is derived from an EMBL/GenBank/DDBJ whole genome shotgun (WGS) entry which is preliminary data.</text>
</comment>
<accession>A0A4Q0T818</accession>
<reference evidence="9" key="2">
    <citation type="submission" date="2019-02" db="EMBL/GenBank/DDBJ databases">
        <title>Granulicella sibirica sp. nov., a psychrotolerant acidobacterium isolated from an organic soil layer in forested tundra, West Siberia.</title>
        <authorList>
            <person name="Oshkin I.Y."/>
            <person name="Kulichevskaya I.S."/>
            <person name="Rijpstra W.I.C."/>
            <person name="Sinninghe Damste J.S."/>
            <person name="Rakitin A.L."/>
            <person name="Ravin N.V."/>
            <person name="Dedysh S.N."/>
        </authorList>
    </citation>
    <scope>NUCLEOTIDE SEQUENCE [LARGE SCALE GENOMIC DNA]</scope>
    <source>
        <strain evidence="9">AF10</strain>
    </source>
</reference>
<gene>
    <name evidence="8" type="ORF">GRAN_1588</name>
</gene>
<sequence>MDDTTSSREDIRRILYQVSGFVLLLLIWQAAGKMGVAGKTLPALTDVLAVYGANGRRALLLRATLATASSAGIGLLAGTCLGIVAALVTYLTPALRPGLDRLAVVVNAVPAIALGPVLIITAGRQATPALLAAIPVFFLIYVAATTGLAPPTDASLSSFARAGRAGGSVSSISTQSLPCPRFSVE</sequence>
<evidence type="ECO:0000313" key="9">
    <source>
        <dbReference type="Proteomes" id="UP000289437"/>
    </source>
</evidence>
<evidence type="ECO:0000256" key="2">
    <source>
        <dbReference type="ARBA" id="ARBA00022448"/>
    </source>
</evidence>
<name>A0A4Q0T818_9BACT</name>
<dbReference type="GO" id="GO:0005886">
    <property type="term" value="C:plasma membrane"/>
    <property type="evidence" value="ECO:0007669"/>
    <property type="project" value="UniProtKB-SubCell"/>
</dbReference>
<evidence type="ECO:0000256" key="1">
    <source>
        <dbReference type="ARBA" id="ARBA00004651"/>
    </source>
</evidence>
<dbReference type="PANTHER" id="PTHR30151:SF20">
    <property type="entry name" value="ABC TRANSPORTER PERMEASE PROTEIN HI_0355-RELATED"/>
    <property type="match status" value="1"/>
</dbReference>
<comment type="subcellular location">
    <subcellularLocation>
        <location evidence="1">Cell membrane</location>
        <topology evidence="1">Multi-pass membrane protein</topology>
    </subcellularLocation>
</comment>
<evidence type="ECO:0000256" key="7">
    <source>
        <dbReference type="SAM" id="Phobius"/>
    </source>
</evidence>
<evidence type="ECO:0000313" key="8">
    <source>
        <dbReference type="EMBL" id="RXH58278.1"/>
    </source>
</evidence>
<keyword evidence="6 7" id="KW-0472">Membrane</keyword>
<feature type="transmembrane region" description="Helical" evidence="7">
    <location>
        <begin position="129"/>
        <end position="149"/>
    </location>
</feature>
<dbReference type="InterPro" id="IPR035906">
    <property type="entry name" value="MetI-like_sf"/>
</dbReference>
<evidence type="ECO:0000256" key="4">
    <source>
        <dbReference type="ARBA" id="ARBA00022692"/>
    </source>
</evidence>
<feature type="transmembrane region" description="Helical" evidence="7">
    <location>
        <begin position="65"/>
        <end position="90"/>
    </location>
</feature>
<proteinExistence type="predicted"/>